<dbReference type="AlphaFoldDB" id="A0A9P1CE86"/>
<accession>A0A9P1CE86</accession>
<evidence type="ECO:0000313" key="2">
    <source>
        <dbReference type="EMBL" id="CAI3990039.1"/>
    </source>
</evidence>
<reference evidence="3 4" key="2">
    <citation type="submission" date="2024-05" db="EMBL/GenBank/DDBJ databases">
        <authorList>
            <person name="Chen Y."/>
            <person name="Shah S."/>
            <person name="Dougan E. K."/>
            <person name="Thang M."/>
            <person name="Chan C."/>
        </authorList>
    </citation>
    <scope>NUCLEOTIDE SEQUENCE [LARGE SCALE GENOMIC DNA]</scope>
</reference>
<dbReference type="EMBL" id="CAMXCT030001435">
    <property type="protein sequence ID" value="CAL4777351.1"/>
    <property type="molecule type" value="Genomic_DNA"/>
</dbReference>
<feature type="region of interest" description="Disordered" evidence="1">
    <location>
        <begin position="1"/>
        <end position="20"/>
    </location>
</feature>
<evidence type="ECO:0000313" key="4">
    <source>
        <dbReference type="Proteomes" id="UP001152797"/>
    </source>
</evidence>
<evidence type="ECO:0000313" key="3">
    <source>
        <dbReference type="EMBL" id="CAL4777351.1"/>
    </source>
</evidence>
<proteinExistence type="predicted"/>
<keyword evidence="4" id="KW-1185">Reference proteome</keyword>
<reference evidence="2" key="1">
    <citation type="submission" date="2022-10" db="EMBL/GenBank/DDBJ databases">
        <authorList>
            <person name="Chen Y."/>
            <person name="Dougan E. K."/>
            <person name="Chan C."/>
            <person name="Rhodes N."/>
            <person name="Thang M."/>
        </authorList>
    </citation>
    <scope>NUCLEOTIDE SEQUENCE</scope>
</reference>
<comment type="caution">
    <text evidence="2">The sequence shown here is derived from an EMBL/GenBank/DDBJ whole genome shotgun (WGS) entry which is preliminary data.</text>
</comment>
<sequence>MAGTSCPNANSPVSAPASTFGTGADDEFVDGFTDAYDAGGIRRLSAQRKLLGAAGGGQPTLGTGETGNALACLLDAEGVLFSIMQIGVELDYAFRLNCKTGEYANGPVTKAQVKANKLTKVSPALCSANVGGVIQGFINIITVGQIMVMHCDNIMTASRMCGQGISMFFSAAANLVRGTGQLYDFCVLKAFNSAQVDQRWQWKKGLVTRRLQEDELRRADPVEFFEGLYKNVSGYKMDLKKGIRGDKEWRKLLQLADAGIEEAQRIKAEKEPPAATGCRAT</sequence>
<protein>
    <submittedName>
        <fullName evidence="2">Uncharacterized protein</fullName>
    </submittedName>
</protein>
<name>A0A9P1CE86_9DINO</name>
<gene>
    <name evidence="2" type="ORF">C1SCF055_LOCUS17060</name>
</gene>
<evidence type="ECO:0000256" key="1">
    <source>
        <dbReference type="SAM" id="MobiDB-lite"/>
    </source>
</evidence>
<organism evidence="2">
    <name type="scientific">Cladocopium goreaui</name>
    <dbReference type="NCBI Taxonomy" id="2562237"/>
    <lineage>
        <taxon>Eukaryota</taxon>
        <taxon>Sar</taxon>
        <taxon>Alveolata</taxon>
        <taxon>Dinophyceae</taxon>
        <taxon>Suessiales</taxon>
        <taxon>Symbiodiniaceae</taxon>
        <taxon>Cladocopium</taxon>
    </lineage>
</organism>
<dbReference type="Proteomes" id="UP001152797">
    <property type="component" value="Unassembled WGS sequence"/>
</dbReference>
<dbReference type="EMBL" id="CAMXCT020001435">
    <property type="protein sequence ID" value="CAL1143414.1"/>
    <property type="molecule type" value="Genomic_DNA"/>
</dbReference>
<dbReference type="EMBL" id="CAMXCT010001435">
    <property type="protein sequence ID" value="CAI3990039.1"/>
    <property type="molecule type" value="Genomic_DNA"/>
</dbReference>